<dbReference type="EMBL" id="LGUC01000001">
    <property type="protein sequence ID" value="KPN29779.1"/>
    <property type="molecule type" value="Genomic_DNA"/>
</dbReference>
<name>A0A0N8HZK7_9EURY</name>
<dbReference type="AlphaFoldDB" id="A0A0N8HZK7"/>
<dbReference type="OrthoDB" id="27885at2157"/>
<sequence length="277" mass="29642">MDPRTHLPGRSCRGGAAPSDASCWRARVLAIVLTLLLVSSGVGAAAEFPAFQTGDVETDRVVLEAAVDENGDARWSIEYRVALDDQNTTEAFESLQQDIEQNTSDYRGQFASRMESTVAAAENATGREMAVENVTVEARTSPLSGEYGIIRYSFDWVGFAAVSEGQIAAGDALAGLFLDADTELTISWPDGYVVNVVDPEPDREGENSVTWTGPASSTLASHRSCSVRKAGPRRWARSSASCCSPAPASSGTTAASRRRGLARRRRAVPRSVPSQPR</sequence>
<accession>A0A0N8HZK7</accession>
<feature type="region of interest" description="Disordered" evidence="1">
    <location>
        <begin position="232"/>
        <end position="277"/>
    </location>
</feature>
<feature type="compositionally biased region" description="Basic residues" evidence="1">
    <location>
        <begin position="256"/>
        <end position="268"/>
    </location>
</feature>
<proteinExistence type="predicted"/>
<gene>
    <name evidence="3" type="ORF">SY89_00497</name>
</gene>
<comment type="caution">
    <text evidence="3">The sequence shown here is derived from an EMBL/GenBank/DDBJ whole genome shotgun (WGS) entry which is preliminary data.</text>
</comment>
<reference evidence="4" key="1">
    <citation type="submission" date="2013-11" db="EMBL/GenBank/DDBJ databases">
        <authorList>
            <person name="Hoang H.T."/>
            <person name="Killian M.L."/>
            <person name="Madson D.M."/>
            <person name="Arruda P.H.E."/>
            <person name="Sun D."/>
            <person name="Schwartz K.J."/>
            <person name="Yoon K."/>
        </authorList>
    </citation>
    <scope>NUCLEOTIDE SEQUENCE [LARGE SCALE GENOMIC DNA]</scope>
    <source>
        <strain evidence="4">CDK2</strain>
    </source>
</reference>
<evidence type="ECO:0000313" key="4">
    <source>
        <dbReference type="Proteomes" id="UP000050535"/>
    </source>
</evidence>
<protein>
    <recommendedName>
        <fullName evidence="2">DUF7345 domain-containing protein</fullName>
    </recommendedName>
</protein>
<dbReference type="STRING" id="699431.SY89_00497"/>
<evidence type="ECO:0000259" key="2">
    <source>
        <dbReference type="Pfam" id="PF24036"/>
    </source>
</evidence>
<dbReference type="RefSeq" id="WP_054582979.1">
    <property type="nucleotide sequence ID" value="NZ_LGUC01000001.1"/>
</dbReference>
<keyword evidence="4" id="KW-1185">Reference proteome</keyword>
<feature type="compositionally biased region" description="Low complexity" evidence="1">
    <location>
        <begin position="238"/>
        <end position="255"/>
    </location>
</feature>
<organism evidence="3 4">
    <name type="scientific">Halolamina pelagica</name>
    <dbReference type="NCBI Taxonomy" id="699431"/>
    <lineage>
        <taxon>Archaea</taxon>
        <taxon>Methanobacteriati</taxon>
        <taxon>Methanobacteriota</taxon>
        <taxon>Stenosarchaea group</taxon>
        <taxon>Halobacteria</taxon>
        <taxon>Halobacteriales</taxon>
        <taxon>Haloferacaceae</taxon>
    </lineage>
</organism>
<dbReference type="Proteomes" id="UP000050535">
    <property type="component" value="Unassembled WGS sequence"/>
</dbReference>
<dbReference type="Pfam" id="PF24036">
    <property type="entry name" value="DUF7345"/>
    <property type="match status" value="1"/>
</dbReference>
<evidence type="ECO:0000256" key="1">
    <source>
        <dbReference type="SAM" id="MobiDB-lite"/>
    </source>
</evidence>
<evidence type="ECO:0000313" key="3">
    <source>
        <dbReference type="EMBL" id="KPN29779.1"/>
    </source>
</evidence>
<feature type="domain" description="DUF7345" evidence="2">
    <location>
        <begin position="66"/>
        <end position="192"/>
    </location>
</feature>
<dbReference type="InterPro" id="IPR055769">
    <property type="entry name" value="DUF7345"/>
</dbReference>